<dbReference type="AlphaFoldDB" id="A0A0B1S9Q4"/>
<dbReference type="GO" id="GO:0004222">
    <property type="term" value="F:metalloendopeptidase activity"/>
    <property type="evidence" value="ECO:0007669"/>
    <property type="project" value="InterPro"/>
</dbReference>
<dbReference type="InterPro" id="IPR042089">
    <property type="entry name" value="Peptidase_M13_dom_2"/>
</dbReference>
<dbReference type="OrthoDB" id="5827041at2759"/>
<protein>
    <recommendedName>
        <fullName evidence="2">Peptidase M13 N-terminal domain-containing protein</fullName>
    </recommendedName>
</protein>
<dbReference type="Gene3D" id="1.10.1380.10">
    <property type="entry name" value="Neutral endopeptidase , domain2"/>
    <property type="match status" value="1"/>
</dbReference>
<evidence type="ECO:0000313" key="4">
    <source>
        <dbReference type="Proteomes" id="UP000053660"/>
    </source>
</evidence>
<feature type="non-terminal residue" evidence="3">
    <location>
        <position position="1"/>
    </location>
</feature>
<keyword evidence="4" id="KW-1185">Reference proteome</keyword>
<organism evidence="3 4">
    <name type="scientific">Oesophagostomum dentatum</name>
    <name type="common">Nodular worm</name>
    <dbReference type="NCBI Taxonomy" id="61180"/>
    <lineage>
        <taxon>Eukaryota</taxon>
        <taxon>Metazoa</taxon>
        <taxon>Ecdysozoa</taxon>
        <taxon>Nematoda</taxon>
        <taxon>Chromadorea</taxon>
        <taxon>Rhabditida</taxon>
        <taxon>Rhabditina</taxon>
        <taxon>Rhabditomorpha</taxon>
        <taxon>Strongyloidea</taxon>
        <taxon>Strongylidae</taxon>
        <taxon>Oesophagostomum</taxon>
    </lineage>
</organism>
<dbReference type="PROSITE" id="PS51885">
    <property type="entry name" value="NEPRILYSIN"/>
    <property type="match status" value="1"/>
</dbReference>
<accession>A0A0B1S9Q4</accession>
<dbReference type="Gene3D" id="3.40.390.10">
    <property type="entry name" value="Collagenase (Catalytic Domain)"/>
    <property type="match status" value="1"/>
</dbReference>
<evidence type="ECO:0000256" key="1">
    <source>
        <dbReference type="ARBA" id="ARBA00007357"/>
    </source>
</evidence>
<dbReference type="SUPFAM" id="SSF55486">
    <property type="entry name" value="Metalloproteases ('zincins'), catalytic domain"/>
    <property type="match status" value="1"/>
</dbReference>
<gene>
    <name evidence="3" type="ORF">OESDEN_20066</name>
</gene>
<dbReference type="MEROPS" id="M13.A20"/>
<proteinExistence type="inferred from homology"/>
<dbReference type="PANTHER" id="PTHR11733:SF240">
    <property type="entry name" value="GH14155P-RELATED"/>
    <property type="match status" value="1"/>
</dbReference>
<dbReference type="Proteomes" id="UP000053660">
    <property type="component" value="Unassembled WGS sequence"/>
</dbReference>
<dbReference type="Pfam" id="PF05649">
    <property type="entry name" value="Peptidase_M13_N"/>
    <property type="match status" value="1"/>
</dbReference>
<dbReference type="PANTHER" id="PTHR11733">
    <property type="entry name" value="ZINC METALLOPROTEASE FAMILY M13 NEPRILYSIN-RELATED"/>
    <property type="match status" value="1"/>
</dbReference>
<feature type="domain" description="Peptidase M13 N-terminal" evidence="2">
    <location>
        <begin position="43"/>
        <end position="202"/>
    </location>
</feature>
<name>A0A0B1S9Q4_OESDE</name>
<evidence type="ECO:0000313" key="3">
    <source>
        <dbReference type="EMBL" id="KHJ80262.1"/>
    </source>
</evidence>
<reference evidence="3 4" key="1">
    <citation type="submission" date="2014-03" db="EMBL/GenBank/DDBJ databases">
        <title>Draft genome of the hookworm Oesophagostomum dentatum.</title>
        <authorList>
            <person name="Mitreva M."/>
        </authorList>
    </citation>
    <scope>NUCLEOTIDE SEQUENCE [LARGE SCALE GENOMIC DNA]</scope>
    <source>
        <strain evidence="3 4">OD-Hann</strain>
    </source>
</reference>
<dbReference type="GO" id="GO:0016485">
    <property type="term" value="P:protein processing"/>
    <property type="evidence" value="ECO:0007669"/>
    <property type="project" value="TreeGrafter"/>
</dbReference>
<comment type="similarity">
    <text evidence="1">Belongs to the peptidase M13 family.</text>
</comment>
<dbReference type="InterPro" id="IPR000718">
    <property type="entry name" value="Peptidase_M13"/>
</dbReference>
<dbReference type="EMBL" id="KN601287">
    <property type="protein sequence ID" value="KHJ80262.1"/>
    <property type="molecule type" value="Genomic_DNA"/>
</dbReference>
<dbReference type="InterPro" id="IPR024079">
    <property type="entry name" value="MetalloPept_cat_dom_sf"/>
</dbReference>
<dbReference type="GO" id="GO:0005886">
    <property type="term" value="C:plasma membrane"/>
    <property type="evidence" value="ECO:0007669"/>
    <property type="project" value="TreeGrafter"/>
</dbReference>
<sequence>KTYYDVKAFKTIEQNYINTATHVIANFTIEQVPDVAQGIVQKAGFAVSVMEPDQYQKMNKNFAILDKTMLVNYLFMRLLLSNTEYLPTYASSFDEMPKESFALGKRRRPFHIRNTDTLADTQAGCAQTANDLMQFANGRVFVDYLYPDDNSKKQIHDTAGGLIGNVINSFQGMVDQLDWMTVDIKRKAYDKTAGIVQNIAYPDWIINNTLLDEYYVDLAFDAKDNYYDMCTKLTL</sequence>
<evidence type="ECO:0000259" key="2">
    <source>
        <dbReference type="Pfam" id="PF05649"/>
    </source>
</evidence>
<dbReference type="InterPro" id="IPR008753">
    <property type="entry name" value="Peptidase_M13_N"/>
</dbReference>